<keyword evidence="1" id="KW-0812">Transmembrane</keyword>
<evidence type="ECO:0000313" key="3">
    <source>
        <dbReference type="Proteomes" id="UP000234323"/>
    </source>
</evidence>
<organism evidence="2 3">
    <name type="scientific">Rhizophagus irregularis</name>
    <dbReference type="NCBI Taxonomy" id="588596"/>
    <lineage>
        <taxon>Eukaryota</taxon>
        <taxon>Fungi</taxon>
        <taxon>Fungi incertae sedis</taxon>
        <taxon>Mucoromycota</taxon>
        <taxon>Glomeromycotina</taxon>
        <taxon>Glomeromycetes</taxon>
        <taxon>Glomerales</taxon>
        <taxon>Glomeraceae</taxon>
        <taxon>Rhizophagus</taxon>
    </lineage>
</organism>
<reference evidence="2 3" key="1">
    <citation type="submission" date="2015-10" db="EMBL/GenBank/DDBJ databases">
        <title>Genome analyses suggest a sexual origin of heterokaryosis in a supposedly ancient asexual fungus.</title>
        <authorList>
            <person name="Ropars J."/>
            <person name="Sedzielewska K."/>
            <person name="Noel J."/>
            <person name="Charron P."/>
            <person name="Farinelli L."/>
            <person name="Marton T."/>
            <person name="Kruger M."/>
            <person name="Pelin A."/>
            <person name="Brachmann A."/>
            <person name="Corradi N."/>
        </authorList>
    </citation>
    <scope>NUCLEOTIDE SEQUENCE [LARGE SCALE GENOMIC DNA]</scope>
    <source>
        <strain evidence="2 3">A4</strain>
    </source>
</reference>
<dbReference type="EMBL" id="LLXI01000189">
    <property type="protein sequence ID" value="PKY42305.1"/>
    <property type="molecule type" value="Genomic_DNA"/>
</dbReference>
<keyword evidence="1" id="KW-0472">Membrane</keyword>
<gene>
    <name evidence="2" type="ORF">RhiirA4_417375</name>
</gene>
<comment type="caution">
    <text evidence="2">The sequence shown here is derived from an EMBL/GenBank/DDBJ whole genome shotgun (WGS) entry which is preliminary data.</text>
</comment>
<accession>A0A2I1G6N9</accession>
<keyword evidence="1" id="KW-1133">Transmembrane helix</keyword>
<feature type="transmembrane region" description="Helical" evidence="1">
    <location>
        <begin position="88"/>
        <end position="119"/>
    </location>
</feature>
<dbReference type="Proteomes" id="UP000234323">
    <property type="component" value="Unassembled WGS sequence"/>
</dbReference>
<protein>
    <submittedName>
        <fullName evidence="2">Uncharacterized protein</fullName>
    </submittedName>
</protein>
<evidence type="ECO:0000313" key="2">
    <source>
        <dbReference type="EMBL" id="PKY42305.1"/>
    </source>
</evidence>
<name>A0A2I1G6N9_9GLOM</name>
<evidence type="ECO:0000256" key="1">
    <source>
        <dbReference type="SAM" id="Phobius"/>
    </source>
</evidence>
<keyword evidence="3" id="KW-1185">Reference proteome</keyword>
<dbReference type="AlphaFoldDB" id="A0A2I1G6N9"/>
<sequence length="135" mass="15354">MRIYLKSAIEYIRTLPIGDSNYSKNIRELADKGEIALKHWNSFENAEIAIANEQLENYRYLYLGKTCIANKSQIICDSAWLSTIGLIIIGHIILIGIILILIILIGLLILIIIIIIGIIGREKILQKLIILVWKK</sequence>
<proteinExistence type="predicted"/>